<gene>
    <name evidence="3" type="ORF">HNQ46_002038</name>
</gene>
<sequence length="336" mass="37423">MIKKQFGIFLLGLSLLAVACGNKGTSPKKESTAAVAETKQGNEVSVAETKQGNEISVAETKQGNDVSDSLTPVSKAKLSLKYSNLVDQESRDRVSNALKNAGLKDEKIKAFFAAVDEYNNAVGKDNLVQKMTTIDKAFPSLDTDKLVDAWLDKGGYVGRNCRITAYSLMGDFISVGNQTPGDTTMLFSDFDAISAKNIFTGEDKKKFDTLFSYIDVTNTKDSKVLAEEIQKSWKEKEISFQNDKMHMISVFMTMDDGKNKVQEFVGHVGVLVQDGDKYLFIEKLAFELPYQVDEFSNLQEVNDYLMGYYDQDADGLSAKPLIFEDDHVLKEYRVVE</sequence>
<name>A0A7W9SH08_9FIRM</name>
<dbReference type="RefSeq" id="WP_207720027.1">
    <property type="nucleotide sequence ID" value="NZ_JACHHH010000011.1"/>
</dbReference>
<dbReference type="Pfam" id="PF14133">
    <property type="entry name" value="DUF4300"/>
    <property type="match status" value="1"/>
</dbReference>
<evidence type="ECO:0000313" key="3">
    <source>
        <dbReference type="EMBL" id="MBB6042043.1"/>
    </source>
</evidence>
<organism evidence="3 4">
    <name type="scientific">Oribacterium sinus</name>
    <dbReference type="NCBI Taxonomy" id="237576"/>
    <lineage>
        <taxon>Bacteria</taxon>
        <taxon>Bacillati</taxon>
        <taxon>Bacillota</taxon>
        <taxon>Clostridia</taxon>
        <taxon>Lachnospirales</taxon>
        <taxon>Lachnospiraceae</taxon>
        <taxon>Oribacterium</taxon>
    </lineage>
</organism>
<protein>
    <recommendedName>
        <fullName evidence="2">DUF4300 domain-containing protein</fullName>
    </recommendedName>
</protein>
<dbReference type="PROSITE" id="PS51257">
    <property type="entry name" value="PROKAR_LIPOPROTEIN"/>
    <property type="match status" value="1"/>
</dbReference>
<feature type="domain" description="DUF4300" evidence="2">
    <location>
        <begin position="81"/>
        <end position="329"/>
    </location>
</feature>
<dbReference type="AlphaFoldDB" id="A0A7W9SH08"/>
<keyword evidence="1" id="KW-0732">Signal</keyword>
<dbReference type="GeneID" id="85015560"/>
<evidence type="ECO:0000313" key="4">
    <source>
        <dbReference type="Proteomes" id="UP000522163"/>
    </source>
</evidence>
<accession>A0A7W9SH08</accession>
<reference evidence="3 4" key="1">
    <citation type="submission" date="2020-08" db="EMBL/GenBank/DDBJ databases">
        <title>Genomic Encyclopedia of Type Strains, Phase IV (KMG-IV): sequencing the most valuable type-strain genomes for metagenomic binning, comparative biology and taxonomic classification.</title>
        <authorList>
            <person name="Goeker M."/>
        </authorList>
    </citation>
    <scope>NUCLEOTIDE SEQUENCE [LARGE SCALE GENOMIC DNA]</scope>
    <source>
        <strain evidence="3 4">DSM 17245</strain>
    </source>
</reference>
<feature type="signal peptide" evidence="1">
    <location>
        <begin position="1"/>
        <end position="19"/>
    </location>
</feature>
<proteinExistence type="predicted"/>
<feature type="chain" id="PRO_5039586302" description="DUF4300 domain-containing protein" evidence="1">
    <location>
        <begin position="20"/>
        <end position="336"/>
    </location>
</feature>
<evidence type="ECO:0000259" key="2">
    <source>
        <dbReference type="Pfam" id="PF14133"/>
    </source>
</evidence>
<dbReference type="InterPro" id="IPR025389">
    <property type="entry name" value="DUF4300"/>
</dbReference>
<evidence type="ECO:0000256" key="1">
    <source>
        <dbReference type="SAM" id="SignalP"/>
    </source>
</evidence>
<dbReference type="Proteomes" id="UP000522163">
    <property type="component" value="Unassembled WGS sequence"/>
</dbReference>
<comment type="caution">
    <text evidence="3">The sequence shown here is derived from an EMBL/GenBank/DDBJ whole genome shotgun (WGS) entry which is preliminary data.</text>
</comment>
<dbReference type="EMBL" id="JACHHH010000011">
    <property type="protein sequence ID" value="MBB6042043.1"/>
    <property type="molecule type" value="Genomic_DNA"/>
</dbReference>